<accession>A0ABU1TKD3</accession>
<dbReference type="Proteomes" id="UP001247620">
    <property type="component" value="Unassembled WGS sequence"/>
</dbReference>
<evidence type="ECO:0000313" key="8">
    <source>
        <dbReference type="EMBL" id="MDR6945315.1"/>
    </source>
</evidence>
<organism evidence="8 9">
    <name type="scientific">Mucilaginibacter pocheonensis</name>
    <dbReference type="NCBI Taxonomy" id="398050"/>
    <lineage>
        <taxon>Bacteria</taxon>
        <taxon>Pseudomonadati</taxon>
        <taxon>Bacteroidota</taxon>
        <taxon>Sphingobacteriia</taxon>
        <taxon>Sphingobacteriales</taxon>
        <taxon>Sphingobacteriaceae</taxon>
        <taxon>Mucilaginibacter</taxon>
    </lineage>
</organism>
<keyword evidence="6" id="KW-0472">Membrane</keyword>
<evidence type="ECO:0000256" key="6">
    <source>
        <dbReference type="ARBA" id="ARBA00023136"/>
    </source>
</evidence>
<dbReference type="PANTHER" id="PTHR30558:SF3">
    <property type="entry name" value="BIOPOLYMER TRANSPORT PROTEIN EXBD-RELATED"/>
    <property type="match status" value="1"/>
</dbReference>
<protein>
    <submittedName>
        <fullName evidence="8">Biopolymer transport protein ExbD</fullName>
    </submittedName>
</protein>
<keyword evidence="3" id="KW-1003">Cell membrane</keyword>
<gene>
    <name evidence="8" type="ORF">J2W55_005187</name>
</gene>
<comment type="subcellular location">
    <subcellularLocation>
        <location evidence="1">Cell membrane</location>
        <topology evidence="1">Single-pass membrane protein</topology>
    </subcellularLocation>
    <subcellularLocation>
        <location evidence="7">Cell membrane</location>
        <topology evidence="7">Single-pass type II membrane protein</topology>
    </subcellularLocation>
</comment>
<evidence type="ECO:0000256" key="3">
    <source>
        <dbReference type="ARBA" id="ARBA00022475"/>
    </source>
</evidence>
<sequence length="205" mass="23196">MPRVKVQRKSTAIDMTAMCDVAFLLLTFFILTAKPKPEDPIKAEVPQSVITQPVPDDNMATLTVGQGKVFFSVDGTDIRKQLLQQMAEKYQQKFSQAEYDRFAVTEVFGVPFNALHQFLALTSEQKKTYQQPGIPNDTTANNELFNWIREARIAARALHNKDLRVSIKGDSHEEYPTIKKVVSILQKQKVNKFSLITALRAAPKK</sequence>
<dbReference type="EMBL" id="JAVDUU010000006">
    <property type="protein sequence ID" value="MDR6945315.1"/>
    <property type="molecule type" value="Genomic_DNA"/>
</dbReference>
<keyword evidence="4 7" id="KW-0812">Transmembrane</keyword>
<keyword evidence="5" id="KW-1133">Transmembrane helix</keyword>
<proteinExistence type="inferred from homology"/>
<dbReference type="Pfam" id="PF02472">
    <property type="entry name" value="ExbD"/>
    <property type="match status" value="1"/>
</dbReference>
<evidence type="ECO:0000256" key="4">
    <source>
        <dbReference type="ARBA" id="ARBA00022692"/>
    </source>
</evidence>
<reference evidence="8 9" key="1">
    <citation type="submission" date="2023-07" db="EMBL/GenBank/DDBJ databases">
        <title>Sorghum-associated microbial communities from plants grown in Nebraska, USA.</title>
        <authorList>
            <person name="Schachtman D."/>
        </authorList>
    </citation>
    <scope>NUCLEOTIDE SEQUENCE [LARGE SCALE GENOMIC DNA]</scope>
    <source>
        <strain evidence="8 9">3262</strain>
    </source>
</reference>
<name>A0ABU1TKD3_9SPHI</name>
<dbReference type="RefSeq" id="WP_310103120.1">
    <property type="nucleotide sequence ID" value="NZ_JAVDUU010000006.1"/>
</dbReference>
<comment type="similarity">
    <text evidence="2 7">Belongs to the ExbD/TolR family.</text>
</comment>
<evidence type="ECO:0000256" key="5">
    <source>
        <dbReference type="ARBA" id="ARBA00022989"/>
    </source>
</evidence>
<comment type="caution">
    <text evidence="8">The sequence shown here is derived from an EMBL/GenBank/DDBJ whole genome shotgun (WGS) entry which is preliminary data.</text>
</comment>
<evidence type="ECO:0000313" key="9">
    <source>
        <dbReference type="Proteomes" id="UP001247620"/>
    </source>
</evidence>
<dbReference type="InterPro" id="IPR003400">
    <property type="entry name" value="ExbD"/>
</dbReference>
<keyword evidence="7" id="KW-0653">Protein transport</keyword>
<dbReference type="PANTHER" id="PTHR30558">
    <property type="entry name" value="EXBD MEMBRANE COMPONENT OF PMF-DRIVEN MACROMOLECULE IMPORT SYSTEM"/>
    <property type="match status" value="1"/>
</dbReference>
<keyword evidence="9" id="KW-1185">Reference proteome</keyword>
<evidence type="ECO:0000256" key="1">
    <source>
        <dbReference type="ARBA" id="ARBA00004162"/>
    </source>
</evidence>
<evidence type="ECO:0000256" key="2">
    <source>
        <dbReference type="ARBA" id="ARBA00005811"/>
    </source>
</evidence>
<evidence type="ECO:0000256" key="7">
    <source>
        <dbReference type="RuleBase" id="RU003879"/>
    </source>
</evidence>
<keyword evidence="7" id="KW-0813">Transport</keyword>